<dbReference type="EMBL" id="JFHN01000046">
    <property type="protein sequence ID" value="EXU75351.1"/>
    <property type="molecule type" value="Genomic_DNA"/>
</dbReference>
<dbReference type="STRING" id="69222.BG55_11510"/>
<sequence>MITATPSTTRLIRLPEVLHKTGYKKAWVYRLISENRFPKPIKLGSRAVAFIEAEIDQWVSDTISNSRKAR</sequence>
<evidence type="ECO:0000313" key="1">
    <source>
        <dbReference type="EMBL" id="EXU75351.1"/>
    </source>
</evidence>
<dbReference type="InterPro" id="IPR010260">
    <property type="entry name" value="AlpA"/>
</dbReference>
<dbReference type="Pfam" id="PF05930">
    <property type="entry name" value="Phage_AlpA"/>
    <property type="match status" value="1"/>
</dbReference>
<gene>
    <name evidence="1" type="ORF">BG55_11510</name>
</gene>
<protein>
    <submittedName>
        <fullName evidence="1">Transcriptional regulator</fullName>
    </submittedName>
</protein>
<dbReference type="RefSeq" id="WP_034937468.1">
    <property type="nucleotide sequence ID" value="NZ_JFHN01000046.1"/>
</dbReference>
<keyword evidence="2" id="KW-1185">Reference proteome</keyword>
<reference evidence="1 2" key="1">
    <citation type="submission" date="2014-02" db="EMBL/GenBank/DDBJ databases">
        <title>Draft genome of Erwinia mallotivora strain BT-MARDI, a papaya dieback pathogen.</title>
        <authorList>
            <person name="Redzuan R."/>
            <person name="Abu Bakar N."/>
            <person name="Badrun R."/>
            <person name="Mohd Raih M.F."/>
            <person name="Rozano L."/>
            <person name="Mat Amin N."/>
        </authorList>
    </citation>
    <scope>NUCLEOTIDE SEQUENCE [LARGE SCALE GENOMIC DNA]</scope>
    <source>
        <strain evidence="1 2">BT-MARDI</strain>
    </source>
</reference>
<dbReference type="PANTHER" id="PTHR36154:SF1">
    <property type="entry name" value="DNA-BINDING TRANSCRIPTIONAL ACTIVATOR ALPA"/>
    <property type="match status" value="1"/>
</dbReference>
<accession>A0A014M0L5</accession>
<dbReference type="InterPro" id="IPR052931">
    <property type="entry name" value="Prophage_regulatory_activator"/>
</dbReference>
<dbReference type="Proteomes" id="UP000019918">
    <property type="component" value="Unassembled WGS sequence"/>
</dbReference>
<proteinExistence type="predicted"/>
<comment type="caution">
    <text evidence="1">The sequence shown here is derived from an EMBL/GenBank/DDBJ whole genome shotgun (WGS) entry which is preliminary data.</text>
</comment>
<dbReference type="PANTHER" id="PTHR36154">
    <property type="entry name" value="DNA-BINDING TRANSCRIPTIONAL ACTIVATOR ALPA"/>
    <property type="match status" value="1"/>
</dbReference>
<dbReference type="OrthoDB" id="5986966at2"/>
<evidence type="ECO:0000313" key="2">
    <source>
        <dbReference type="Proteomes" id="UP000019918"/>
    </source>
</evidence>
<organism evidence="1 2">
    <name type="scientific">Erwinia mallotivora</name>
    <dbReference type="NCBI Taxonomy" id="69222"/>
    <lineage>
        <taxon>Bacteria</taxon>
        <taxon>Pseudomonadati</taxon>
        <taxon>Pseudomonadota</taxon>
        <taxon>Gammaproteobacteria</taxon>
        <taxon>Enterobacterales</taxon>
        <taxon>Erwiniaceae</taxon>
        <taxon>Erwinia</taxon>
    </lineage>
</organism>
<name>A0A014M0L5_9GAMM</name>
<dbReference type="Gene3D" id="1.10.238.160">
    <property type="match status" value="1"/>
</dbReference>
<dbReference type="AlphaFoldDB" id="A0A014M0L5"/>